<name>Q8T8T7_DROME</name>
<protein>
    <submittedName>
        <fullName evidence="2">AT30260p</fullName>
    </submittedName>
</protein>
<evidence type="ECO:0000256" key="1">
    <source>
        <dbReference type="SAM" id="MobiDB-lite"/>
    </source>
</evidence>
<accession>Q8T8T7</accession>
<feature type="region of interest" description="Disordered" evidence="1">
    <location>
        <begin position="1"/>
        <end position="45"/>
    </location>
</feature>
<feature type="region of interest" description="Disordered" evidence="1">
    <location>
        <begin position="97"/>
        <end position="123"/>
    </location>
</feature>
<proteinExistence type="evidence at transcript level"/>
<organism evidence="2">
    <name type="scientific">Drosophila melanogaster</name>
    <name type="common">Fruit fly</name>
    <dbReference type="NCBI Taxonomy" id="7227"/>
    <lineage>
        <taxon>Eukaryota</taxon>
        <taxon>Metazoa</taxon>
        <taxon>Ecdysozoa</taxon>
        <taxon>Arthropoda</taxon>
        <taxon>Hexapoda</taxon>
        <taxon>Insecta</taxon>
        <taxon>Pterygota</taxon>
        <taxon>Neoptera</taxon>
        <taxon>Endopterygota</taxon>
        <taxon>Diptera</taxon>
        <taxon>Brachycera</taxon>
        <taxon>Muscomorpha</taxon>
        <taxon>Ephydroidea</taxon>
        <taxon>Drosophilidae</taxon>
        <taxon>Drosophila</taxon>
        <taxon>Sophophora</taxon>
    </lineage>
</organism>
<reference evidence="2" key="1">
    <citation type="submission" date="2003-02" db="EMBL/GenBank/DDBJ databases">
        <authorList>
            <person name="Stapleton M."/>
            <person name="Brokstein P."/>
            <person name="Hong L."/>
            <person name="Agbayani A."/>
            <person name="Carlson J."/>
            <person name="Champe M."/>
            <person name="Chavez C."/>
            <person name="Dorsett V."/>
            <person name="Dresnek D."/>
            <person name="Farfan D."/>
            <person name="Frise E."/>
            <person name="George R."/>
            <person name="Gonzalez M."/>
            <person name="Guarin H."/>
            <person name="Kronmiller B."/>
            <person name="Li P."/>
            <person name="Liao G."/>
            <person name="Miranda A."/>
            <person name="Mungall C.J."/>
            <person name="Nunoo J."/>
            <person name="Pacleb J."/>
            <person name="Paragas V."/>
            <person name="Park S."/>
            <person name="Patel S."/>
            <person name="Phouanenavong S."/>
            <person name="Wan K."/>
            <person name="Yu C."/>
            <person name="Lewis S.E."/>
            <person name="Rubin G.M."/>
            <person name="Celniker S."/>
        </authorList>
    </citation>
    <scope>NUCLEOTIDE SEQUENCE</scope>
</reference>
<evidence type="ECO:0000313" key="2">
    <source>
        <dbReference type="EMBL" id="AAL68147.1"/>
    </source>
</evidence>
<dbReference type="AlphaFoldDB" id="Q8T8T7"/>
<feature type="compositionally biased region" description="Basic residues" evidence="1">
    <location>
        <begin position="15"/>
        <end position="29"/>
    </location>
</feature>
<dbReference type="EMBL" id="AY075280">
    <property type="protein sequence ID" value="AAL68147.1"/>
    <property type="molecule type" value="mRNA"/>
</dbReference>
<sequence>MWWPPRTRPGGGTSSRRRCPNTSRGRRKSKDWTAIQKPRPRSTTTSRIWRFDRYGRPFSDRRRTTRRRRWIAPGLSRSFSNAWPAPPSKRNVCPIAPPFPERSSRHTTPTAAIAPAGRSSGTT</sequence>